<keyword evidence="2" id="KW-1185">Reference proteome</keyword>
<accession>B4HGQ6</accession>
<evidence type="ECO:0000313" key="2">
    <source>
        <dbReference type="Proteomes" id="UP000001292"/>
    </source>
</evidence>
<dbReference type="HOGENOM" id="CLU_199965_0_0_1"/>
<dbReference type="AlphaFoldDB" id="B4HGQ6"/>
<gene>
    <name evidence="1" type="primary">Dsec\GM24604</name>
    <name evidence="1" type="ORF">Dsec_GM24604</name>
</gene>
<reference evidence="1 2" key="1">
    <citation type="journal article" date="2007" name="Nature">
        <title>Evolution of genes and genomes on the Drosophila phylogeny.</title>
        <authorList>
            <consortium name="Drosophila 12 Genomes Consortium"/>
            <person name="Clark A.G."/>
            <person name="Eisen M.B."/>
            <person name="Smith D.R."/>
            <person name="Bergman C.M."/>
            <person name="Oliver B."/>
            <person name="Markow T.A."/>
            <person name="Kaufman T.C."/>
            <person name="Kellis M."/>
            <person name="Gelbart W."/>
            <person name="Iyer V.N."/>
            <person name="Pollard D.A."/>
            <person name="Sackton T.B."/>
            <person name="Larracuente A.M."/>
            <person name="Singh N.D."/>
            <person name="Abad J.P."/>
            <person name="Abt D.N."/>
            <person name="Adryan B."/>
            <person name="Aguade M."/>
            <person name="Akashi H."/>
            <person name="Anderson W.W."/>
            <person name="Aquadro C.F."/>
            <person name="Ardell D.H."/>
            <person name="Arguello R."/>
            <person name="Artieri C.G."/>
            <person name="Barbash D.A."/>
            <person name="Barker D."/>
            <person name="Barsanti P."/>
            <person name="Batterham P."/>
            <person name="Batzoglou S."/>
            <person name="Begun D."/>
            <person name="Bhutkar A."/>
            <person name="Blanco E."/>
            <person name="Bosak S.A."/>
            <person name="Bradley R.K."/>
            <person name="Brand A.D."/>
            <person name="Brent M.R."/>
            <person name="Brooks A.N."/>
            <person name="Brown R.H."/>
            <person name="Butlin R.K."/>
            <person name="Caggese C."/>
            <person name="Calvi B.R."/>
            <person name="Bernardo de Carvalho A."/>
            <person name="Caspi A."/>
            <person name="Castrezana S."/>
            <person name="Celniker S.E."/>
            <person name="Chang J.L."/>
            <person name="Chapple C."/>
            <person name="Chatterji S."/>
            <person name="Chinwalla A."/>
            <person name="Civetta A."/>
            <person name="Clifton S.W."/>
            <person name="Comeron J.M."/>
            <person name="Costello J.C."/>
            <person name="Coyne J.A."/>
            <person name="Daub J."/>
            <person name="David R.G."/>
            <person name="Delcher A.L."/>
            <person name="Delehaunty K."/>
            <person name="Do C.B."/>
            <person name="Ebling H."/>
            <person name="Edwards K."/>
            <person name="Eickbush T."/>
            <person name="Evans J.D."/>
            <person name="Filipski A."/>
            <person name="Findeiss S."/>
            <person name="Freyhult E."/>
            <person name="Fulton L."/>
            <person name="Fulton R."/>
            <person name="Garcia A.C."/>
            <person name="Gardiner A."/>
            <person name="Garfield D.A."/>
            <person name="Garvin B.E."/>
            <person name="Gibson G."/>
            <person name="Gilbert D."/>
            <person name="Gnerre S."/>
            <person name="Godfrey J."/>
            <person name="Good R."/>
            <person name="Gotea V."/>
            <person name="Gravely B."/>
            <person name="Greenberg A.J."/>
            <person name="Griffiths-Jones S."/>
            <person name="Gross S."/>
            <person name="Guigo R."/>
            <person name="Gustafson E.A."/>
            <person name="Haerty W."/>
            <person name="Hahn M.W."/>
            <person name="Halligan D.L."/>
            <person name="Halpern A.L."/>
            <person name="Halter G.M."/>
            <person name="Han M.V."/>
            <person name="Heger A."/>
            <person name="Hillier L."/>
            <person name="Hinrichs A.S."/>
            <person name="Holmes I."/>
            <person name="Hoskins R.A."/>
            <person name="Hubisz M.J."/>
            <person name="Hultmark D."/>
            <person name="Huntley M.A."/>
            <person name="Jaffe D.B."/>
            <person name="Jagadeeshan S."/>
            <person name="Jeck W.R."/>
            <person name="Johnson J."/>
            <person name="Jones C.D."/>
            <person name="Jordan W.C."/>
            <person name="Karpen G.H."/>
            <person name="Kataoka E."/>
            <person name="Keightley P.D."/>
            <person name="Kheradpour P."/>
            <person name="Kirkness E.F."/>
            <person name="Koerich L.B."/>
            <person name="Kristiansen K."/>
            <person name="Kudrna D."/>
            <person name="Kulathinal R.J."/>
            <person name="Kumar S."/>
            <person name="Kwok R."/>
            <person name="Lander E."/>
            <person name="Langley C.H."/>
            <person name="Lapoint R."/>
            <person name="Lazzaro B.P."/>
            <person name="Lee S.J."/>
            <person name="Levesque L."/>
            <person name="Li R."/>
            <person name="Lin C.F."/>
            <person name="Lin M.F."/>
            <person name="Lindblad-Toh K."/>
            <person name="Llopart A."/>
            <person name="Long M."/>
            <person name="Low L."/>
            <person name="Lozovsky E."/>
            <person name="Lu J."/>
            <person name="Luo M."/>
            <person name="Machado C.A."/>
            <person name="Makalowski W."/>
            <person name="Marzo M."/>
            <person name="Matsuda M."/>
            <person name="Matzkin L."/>
            <person name="McAllister B."/>
            <person name="McBride C.S."/>
            <person name="McKernan B."/>
            <person name="McKernan K."/>
            <person name="Mendez-Lago M."/>
            <person name="Minx P."/>
            <person name="Mollenhauer M.U."/>
            <person name="Montooth K."/>
            <person name="Mount S.M."/>
            <person name="Mu X."/>
            <person name="Myers E."/>
            <person name="Negre B."/>
            <person name="Newfeld S."/>
            <person name="Nielsen R."/>
            <person name="Noor M.A."/>
            <person name="O'Grady P."/>
            <person name="Pachter L."/>
            <person name="Papaceit M."/>
            <person name="Parisi M.J."/>
            <person name="Parisi M."/>
            <person name="Parts L."/>
            <person name="Pedersen J.S."/>
            <person name="Pesole G."/>
            <person name="Phillippy A.M."/>
            <person name="Ponting C.P."/>
            <person name="Pop M."/>
            <person name="Porcelli D."/>
            <person name="Powell J.R."/>
            <person name="Prohaska S."/>
            <person name="Pruitt K."/>
            <person name="Puig M."/>
            <person name="Quesneville H."/>
            <person name="Ram K.R."/>
            <person name="Rand D."/>
            <person name="Rasmussen M.D."/>
            <person name="Reed L.K."/>
            <person name="Reenan R."/>
            <person name="Reily A."/>
            <person name="Remington K.A."/>
            <person name="Rieger T.T."/>
            <person name="Ritchie M.G."/>
            <person name="Robin C."/>
            <person name="Rogers Y.H."/>
            <person name="Rohde C."/>
            <person name="Rozas J."/>
            <person name="Rubenfield M.J."/>
            <person name="Ruiz A."/>
            <person name="Russo S."/>
            <person name="Salzberg S.L."/>
            <person name="Sanchez-Gracia A."/>
            <person name="Saranga D.J."/>
            <person name="Sato H."/>
            <person name="Schaeffer S.W."/>
            <person name="Schatz M.C."/>
            <person name="Schlenke T."/>
            <person name="Schwartz R."/>
            <person name="Segarra C."/>
            <person name="Singh R.S."/>
            <person name="Sirot L."/>
            <person name="Sirota M."/>
            <person name="Sisneros N.B."/>
            <person name="Smith C.D."/>
            <person name="Smith T.F."/>
            <person name="Spieth J."/>
            <person name="Stage D.E."/>
            <person name="Stark A."/>
            <person name="Stephan W."/>
            <person name="Strausberg R.L."/>
            <person name="Strempel S."/>
            <person name="Sturgill D."/>
            <person name="Sutton G."/>
            <person name="Sutton G.G."/>
            <person name="Tao W."/>
            <person name="Teichmann S."/>
            <person name="Tobari Y.N."/>
            <person name="Tomimura Y."/>
            <person name="Tsolas J.M."/>
            <person name="Valente V.L."/>
            <person name="Venter E."/>
            <person name="Venter J.C."/>
            <person name="Vicario S."/>
            <person name="Vieira F.G."/>
            <person name="Vilella A.J."/>
            <person name="Villasante A."/>
            <person name="Walenz B."/>
            <person name="Wang J."/>
            <person name="Wasserman M."/>
            <person name="Watts T."/>
            <person name="Wilson D."/>
            <person name="Wilson R.K."/>
            <person name="Wing R.A."/>
            <person name="Wolfner M.F."/>
            <person name="Wong A."/>
            <person name="Wong G.K."/>
            <person name="Wu C.I."/>
            <person name="Wu G."/>
            <person name="Yamamoto D."/>
            <person name="Yang H.P."/>
            <person name="Yang S.P."/>
            <person name="Yorke J.A."/>
            <person name="Yoshida K."/>
            <person name="Zdobnov E."/>
            <person name="Zhang P."/>
            <person name="Zhang Y."/>
            <person name="Zimin A.V."/>
            <person name="Baldwin J."/>
            <person name="Abdouelleil A."/>
            <person name="Abdulkadir J."/>
            <person name="Abebe A."/>
            <person name="Abera B."/>
            <person name="Abreu J."/>
            <person name="Acer S.C."/>
            <person name="Aftuck L."/>
            <person name="Alexander A."/>
            <person name="An P."/>
            <person name="Anderson E."/>
            <person name="Anderson S."/>
            <person name="Arachi H."/>
            <person name="Azer M."/>
            <person name="Bachantsang P."/>
            <person name="Barry A."/>
            <person name="Bayul T."/>
            <person name="Berlin A."/>
            <person name="Bessette D."/>
            <person name="Bloom T."/>
            <person name="Blye J."/>
            <person name="Boguslavskiy L."/>
            <person name="Bonnet C."/>
            <person name="Boukhgalter B."/>
            <person name="Bourzgui I."/>
            <person name="Brown A."/>
            <person name="Cahill P."/>
            <person name="Channer S."/>
            <person name="Cheshatsang Y."/>
            <person name="Chuda L."/>
            <person name="Citroen M."/>
            <person name="Collymore A."/>
            <person name="Cooke P."/>
            <person name="Costello M."/>
            <person name="D'Aco K."/>
            <person name="Daza R."/>
            <person name="De Haan G."/>
            <person name="DeGray S."/>
            <person name="DeMaso C."/>
            <person name="Dhargay N."/>
            <person name="Dooley K."/>
            <person name="Dooley E."/>
            <person name="Doricent M."/>
            <person name="Dorje P."/>
            <person name="Dorjee K."/>
            <person name="Dupes A."/>
            <person name="Elong R."/>
            <person name="Falk J."/>
            <person name="Farina A."/>
            <person name="Faro S."/>
            <person name="Ferguson D."/>
            <person name="Fisher S."/>
            <person name="Foley C.D."/>
            <person name="Franke A."/>
            <person name="Friedrich D."/>
            <person name="Gadbois L."/>
            <person name="Gearin G."/>
            <person name="Gearin C.R."/>
            <person name="Giannoukos G."/>
            <person name="Goode T."/>
            <person name="Graham J."/>
            <person name="Grandbois E."/>
            <person name="Grewal S."/>
            <person name="Gyaltsen K."/>
            <person name="Hafez N."/>
            <person name="Hagos B."/>
            <person name="Hall J."/>
            <person name="Henson C."/>
            <person name="Hollinger A."/>
            <person name="Honan T."/>
            <person name="Huard M.D."/>
            <person name="Hughes L."/>
            <person name="Hurhula B."/>
            <person name="Husby M.E."/>
            <person name="Kamat A."/>
            <person name="Kanga B."/>
            <person name="Kashin S."/>
            <person name="Khazanovich D."/>
            <person name="Kisner P."/>
            <person name="Lance K."/>
            <person name="Lara M."/>
            <person name="Lee W."/>
            <person name="Lennon N."/>
            <person name="Letendre F."/>
            <person name="LeVine R."/>
            <person name="Lipovsky A."/>
            <person name="Liu X."/>
            <person name="Liu J."/>
            <person name="Liu S."/>
            <person name="Lokyitsang T."/>
            <person name="Lokyitsang Y."/>
            <person name="Lubonja R."/>
            <person name="Lui A."/>
            <person name="MacDonald P."/>
            <person name="Magnisalis V."/>
            <person name="Maru K."/>
            <person name="Matthews C."/>
            <person name="McCusker W."/>
            <person name="McDonough S."/>
            <person name="Mehta T."/>
            <person name="Meldrim J."/>
            <person name="Meneus L."/>
            <person name="Mihai O."/>
            <person name="Mihalev A."/>
            <person name="Mihova T."/>
            <person name="Mittelman R."/>
            <person name="Mlenga V."/>
            <person name="Montmayeur A."/>
            <person name="Mulrain L."/>
            <person name="Navidi A."/>
            <person name="Naylor J."/>
            <person name="Negash T."/>
            <person name="Nguyen T."/>
            <person name="Nguyen N."/>
            <person name="Nicol R."/>
            <person name="Norbu C."/>
            <person name="Norbu N."/>
            <person name="Novod N."/>
            <person name="O'Neill B."/>
            <person name="Osman S."/>
            <person name="Markiewicz E."/>
            <person name="Oyono O.L."/>
            <person name="Patti C."/>
            <person name="Phunkhang P."/>
            <person name="Pierre F."/>
            <person name="Priest M."/>
            <person name="Raghuraman S."/>
            <person name="Rege F."/>
            <person name="Reyes R."/>
            <person name="Rise C."/>
            <person name="Rogov P."/>
            <person name="Ross K."/>
            <person name="Ryan E."/>
            <person name="Settipalli S."/>
            <person name="Shea T."/>
            <person name="Sherpa N."/>
            <person name="Shi L."/>
            <person name="Shih D."/>
            <person name="Sparrow T."/>
            <person name="Spaulding J."/>
            <person name="Stalker J."/>
            <person name="Stange-Thomann N."/>
            <person name="Stavropoulos S."/>
            <person name="Stone C."/>
            <person name="Strader C."/>
            <person name="Tesfaye S."/>
            <person name="Thomson T."/>
            <person name="Thoulutsang Y."/>
            <person name="Thoulutsang D."/>
            <person name="Topham K."/>
            <person name="Topping I."/>
            <person name="Tsamla T."/>
            <person name="Vassiliev H."/>
            <person name="Vo A."/>
            <person name="Wangchuk T."/>
            <person name="Wangdi T."/>
            <person name="Weiand M."/>
            <person name="Wilkinson J."/>
            <person name="Wilson A."/>
            <person name="Yadav S."/>
            <person name="Young G."/>
            <person name="Yu Q."/>
            <person name="Zembek L."/>
            <person name="Zhong D."/>
            <person name="Zimmer A."/>
            <person name="Zwirko Z."/>
            <person name="Jaffe D.B."/>
            <person name="Alvarez P."/>
            <person name="Brockman W."/>
            <person name="Butler J."/>
            <person name="Chin C."/>
            <person name="Gnerre S."/>
            <person name="Grabherr M."/>
            <person name="Kleber M."/>
            <person name="Mauceli E."/>
            <person name="MacCallum I."/>
        </authorList>
    </citation>
    <scope>NUCLEOTIDE SEQUENCE [LARGE SCALE GENOMIC DNA]</scope>
    <source>
        <strain evidence="2">Rob3c / Tucson 14021-0248.25</strain>
    </source>
</reference>
<name>B4HGQ6_DROSE</name>
<dbReference type="EMBL" id="CH480815">
    <property type="protein sequence ID" value="EDW41364.1"/>
    <property type="molecule type" value="Genomic_DNA"/>
</dbReference>
<evidence type="ECO:0000313" key="1">
    <source>
        <dbReference type="EMBL" id="EDW41364.1"/>
    </source>
</evidence>
<protein>
    <submittedName>
        <fullName evidence="1">GM24604</fullName>
    </submittedName>
</protein>
<proteinExistence type="predicted"/>
<sequence length="75" mass="8629">MSHMHKQQQHQQHKLEASCGTRGMQMRNCLCRGISGSSSDGTVSEALRTFYNVYKVELISNYQQTMISSGYYYLE</sequence>
<dbReference type="Proteomes" id="UP000001292">
    <property type="component" value="Unassembled WGS sequence"/>
</dbReference>
<organism evidence="2">
    <name type="scientific">Drosophila sechellia</name>
    <name type="common">Fruit fly</name>
    <dbReference type="NCBI Taxonomy" id="7238"/>
    <lineage>
        <taxon>Eukaryota</taxon>
        <taxon>Metazoa</taxon>
        <taxon>Ecdysozoa</taxon>
        <taxon>Arthropoda</taxon>
        <taxon>Hexapoda</taxon>
        <taxon>Insecta</taxon>
        <taxon>Pterygota</taxon>
        <taxon>Neoptera</taxon>
        <taxon>Endopterygota</taxon>
        <taxon>Diptera</taxon>
        <taxon>Brachycera</taxon>
        <taxon>Muscomorpha</taxon>
        <taxon>Ephydroidea</taxon>
        <taxon>Drosophilidae</taxon>
        <taxon>Drosophila</taxon>
        <taxon>Sophophora</taxon>
    </lineage>
</organism>